<reference evidence="1" key="1">
    <citation type="submission" date="2023-07" db="EMBL/GenBank/DDBJ databases">
        <title>draft genome sequence of fig (Ficus carica).</title>
        <authorList>
            <person name="Takahashi T."/>
            <person name="Nishimura K."/>
        </authorList>
    </citation>
    <scope>NUCLEOTIDE SEQUENCE</scope>
</reference>
<dbReference type="AlphaFoldDB" id="A0AA88ECG3"/>
<accession>A0AA88ECG3</accession>
<comment type="caution">
    <text evidence="1">The sequence shown here is derived from an EMBL/GenBank/DDBJ whole genome shotgun (WGS) entry which is preliminary data.</text>
</comment>
<proteinExistence type="predicted"/>
<evidence type="ECO:0000313" key="1">
    <source>
        <dbReference type="EMBL" id="GMN72177.1"/>
    </source>
</evidence>
<name>A0AA88ECG3_FICCA</name>
<evidence type="ECO:0000313" key="2">
    <source>
        <dbReference type="Proteomes" id="UP001187192"/>
    </source>
</evidence>
<protein>
    <submittedName>
        <fullName evidence="1">Uncharacterized protein</fullName>
    </submittedName>
</protein>
<sequence>MSPNYCKARVLTGHSESCIECNETGQAGAENQRTPSCSLDFRTGLTRTGQADLENQRI</sequence>
<dbReference type="EMBL" id="BTGU01011580">
    <property type="protein sequence ID" value="GMN72177.1"/>
    <property type="molecule type" value="Genomic_DNA"/>
</dbReference>
<dbReference type="Proteomes" id="UP001187192">
    <property type="component" value="Unassembled WGS sequence"/>
</dbReference>
<keyword evidence="2" id="KW-1185">Reference proteome</keyword>
<gene>
    <name evidence="1" type="ORF">TIFTF001_052803</name>
</gene>
<organism evidence="1 2">
    <name type="scientific">Ficus carica</name>
    <name type="common">Common fig</name>
    <dbReference type="NCBI Taxonomy" id="3494"/>
    <lineage>
        <taxon>Eukaryota</taxon>
        <taxon>Viridiplantae</taxon>
        <taxon>Streptophyta</taxon>
        <taxon>Embryophyta</taxon>
        <taxon>Tracheophyta</taxon>
        <taxon>Spermatophyta</taxon>
        <taxon>Magnoliopsida</taxon>
        <taxon>eudicotyledons</taxon>
        <taxon>Gunneridae</taxon>
        <taxon>Pentapetalae</taxon>
        <taxon>rosids</taxon>
        <taxon>fabids</taxon>
        <taxon>Rosales</taxon>
        <taxon>Moraceae</taxon>
        <taxon>Ficeae</taxon>
        <taxon>Ficus</taxon>
    </lineage>
</organism>